<dbReference type="AlphaFoldDB" id="A0A7J8LJY1"/>
<comment type="caution">
    <text evidence="3">The sequence shown here is derived from an EMBL/GenBank/DDBJ whole genome shotgun (WGS) entry which is preliminary data.</text>
</comment>
<evidence type="ECO:0000313" key="4">
    <source>
        <dbReference type="Proteomes" id="UP000593572"/>
    </source>
</evidence>
<feature type="non-terminal residue" evidence="3">
    <location>
        <position position="52"/>
    </location>
</feature>
<dbReference type="Proteomes" id="UP000593572">
    <property type="component" value="Unassembled WGS sequence"/>
</dbReference>
<name>A0A7J8LJY1_9ROSI</name>
<sequence length="52" mass="5813">MGSLDSKESPANNPGLHSPPDEATKGYIMQQTMFRIKDPKPTLEFYSRVLGM</sequence>
<reference evidence="3 4" key="1">
    <citation type="journal article" date="2019" name="Genome Biol. Evol.">
        <title>Insights into the evolution of the New World diploid cottons (Gossypium, subgenus Houzingenia) based on genome sequencing.</title>
        <authorList>
            <person name="Grover C.E."/>
            <person name="Arick M.A. 2nd"/>
            <person name="Thrash A."/>
            <person name="Conover J.L."/>
            <person name="Sanders W.S."/>
            <person name="Peterson D.G."/>
            <person name="Frelichowski J.E."/>
            <person name="Scheffler J.A."/>
            <person name="Scheffler B.E."/>
            <person name="Wendel J.F."/>
        </authorList>
    </citation>
    <scope>NUCLEOTIDE SEQUENCE [LARGE SCALE GENOMIC DNA]</scope>
    <source>
        <strain evidence="3">157</strain>
        <tissue evidence="3">Leaf</tissue>
    </source>
</reference>
<evidence type="ECO:0008006" key="5">
    <source>
        <dbReference type="Google" id="ProtNLM"/>
    </source>
</evidence>
<dbReference type="InterPro" id="IPR018146">
    <property type="entry name" value="Glyoxalase_1_CS"/>
</dbReference>
<organism evidence="3 4">
    <name type="scientific">Gossypium lobatum</name>
    <dbReference type="NCBI Taxonomy" id="34289"/>
    <lineage>
        <taxon>Eukaryota</taxon>
        <taxon>Viridiplantae</taxon>
        <taxon>Streptophyta</taxon>
        <taxon>Embryophyta</taxon>
        <taxon>Tracheophyta</taxon>
        <taxon>Spermatophyta</taxon>
        <taxon>Magnoliopsida</taxon>
        <taxon>eudicotyledons</taxon>
        <taxon>Gunneridae</taxon>
        <taxon>Pentapetalae</taxon>
        <taxon>rosids</taxon>
        <taxon>malvids</taxon>
        <taxon>Malvales</taxon>
        <taxon>Malvaceae</taxon>
        <taxon>Malvoideae</taxon>
        <taxon>Gossypium</taxon>
    </lineage>
</organism>
<dbReference type="PROSITE" id="PS00934">
    <property type="entry name" value="GLYOXALASE_I_1"/>
    <property type="match status" value="1"/>
</dbReference>
<dbReference type="EMBL" id="JABEZX010000003">
    <property type="protein sequence ID" value="MBA0552755.1"/>
    <property type="molecule type" value="Genomic_DNA"/>
</dbReference>
<protein>
    <recommendedName>
        <fullName evidence="5">Lactoylglutathione lyase</fullName>
    </recommendedName>
</protein>
<dbReference type="PANTHER" id="PTHR10374:SF30">
    <property type="entry name" value="LACTOYLGLUTATHIONE LYASE"/>
    <property type="match status" value="1"/>
</dbReference>
<dbReference type="PANTHER" id="PTHR10374">
    <property type="entry name" value="LACTOYLGLUTATHIONE LYASE GLYOXALASE I"/>
    <property type="match status" value="1"/>
</dbReference>
<keyword evidence="1" id="KW-0479">Metal-binding</keyword>
<dbReference type="InterPro" id="IPR029068">
    <property type="entry name" value="Glyas_Bleomycin-R_OHBP_Dase"/>
</dbReference>
<dbReference type="Gene3D" id="3.10.180.10">
    <property type="entry name" value="2,3-Dihydroxybiphenyl 1,2-Dioxygenase, domain 1"/>
    <property type="match status" value="1"/>
</dbReference>
<evidence type="ECO:0000313" key="3">
    <source>
        <dbReference type="EMBL" id="MBA0552755.1"/>
    </source>
</evidence>
<evidence type="ECO:0000256" key="2">
    <source>
        <dbReference type="SAM" id="MobiDB-lite"/>
    </source>
</evidence>
<dbReference type="GO" id="GO:0046872">
    <property type="term" value="F:metal ion binding"/>
    <property type="evidence" value="ECO:0007669"/>
    <property type="project" value="UniProtKB-KW"/>
</dbReference>
<accession>A0A7J8LJY1</accession>
<gene>
    <name evidence="3" type="ORF">Golob_023534</name>
</gene>
<evidence type="ECO:0000256" key="1">
    <source>
        <dbReference type="ARBA" id="ARBA00022723"/>
    </source>
</evidence>
<keyword evidence="4" id="KW-1185">Reference proteome</keyword>
<proteinExistence type="predicted"/>
<dbReference type="GO" id="GO:0004462">
    <property type="term" value="F:lactoylglutathione lyase activity"/>
    <property type="evidence" value="ECO:0007669"/>
    <property type="project" value="InterPro"/>
</dbReference>
<feature type="region of interest" description="Disordered" evidence="2">
    <location>
        <begin position="1"/>
        <end position="26"/>
    </location>
</feature>